<dbReference type="EMBL" id="SNZH01000012">
    <property type="protein sequence ID" value="TDR40885.1"/>
    <property type="molecule type" value="Genomic_DNA"/>
</dbReference>
<protein>
    <submittedName>
        <fullName evidence="2">Uncharacterized protein</fullName>
    </submittedName>
</protein>
<accession>A0A4R6YRX9</accession>
<evidence type="ECO:0000313" key="3">
    <source>
        <dbReference type="Proteomes" id="UP000295293"/>
    </source>
</evidence>
<name>A0A4R6YRX9_9GAMM</name>
<comment type="caution">
    <text evidence="2">The sequence shown here is derived from an EMBL/GenBank/DDBJ whole genome shotgun (WGS) entry which is preliminary data.</text>
</comment>
<proteinExistence type="predicted"/>
<evidence type="ECO:0000313" key="2">
    <source>
        <dbReference type="EMBL" id="TDR40885.1"/>
    </source>
</evidence>
<keyword evidence="1" id="KW-0732">Signal</keyword>
<evidence type="ECO:0000256" key="1">
    <source>
        <dbReference type="SAM" id="SignalP"/>
    </source>
</evidence>
<sequence>MREVVIVRSYLAAFVILMVSAAADAALLVTTPSNACSLLNSHGLATRGWTHQYDNEFGCSSPYKEIGTGFPLANNLAFYVAGGPTTARRAKLVLNVNDSNSAALAHRELLKAAELLSAKATGMPLPKEIGGAIVDGTMITKSVGPAAVEVLRIDWPTGKGYELKVVFE</sequence>
<gene>
    <name evidence="2" type="ORF">DFR29_112199</name>
</gene>
<dbReference type="OrthoDB" id="6628966at2"/>
<dbReference type="AlphaFoldDB" id="A0A4R6YRX9"/>
<keyword evidence="3" id="KW-1185">Reference proteome</keyword>
<dbReference type="Proteomes" id="UP000295293">
    <property type="component" value="Unassembled WGS sequence"/>
</dbReference>
<feature type="chain" id="PRO_5020223033" evidence="1">
    <location>
        <begin position="26"/>
        <end position="168"/>
    </location>
</feature>
<reference evidence="2 3" key="1">
    <citation type="submission" date="2019-03" db="EMBL/GenBank/DDBJ databases">
        <title>Genomic Encyclopedia of Type Strains, Phase IV (KMG-IV): sequencing the most valuable type-strain genomes for metagenomic binning, comparative biology and taxonomic classification.</title>
        <authorList>
            <person name="Goeker M."/>
        </authorList>
    </citation>
    <scope>NUCLEOTIDE SEQUENCE [LARGE SCALE GENOMIC DNA]</scope>
    <source>
        <strain evidence="2 3">DSM 21667</strain>
    </source>
</reference>
<feature type="signal peptide" evidence="1">
    <location>
        <begin position="1"/>
        <end position="25"/>
    </location>
</feature>
<dbReference type="RefSeq" id="WP_133820245.1">
    <property type="nucleotide sequence ID" value="NZ_SNZH01000012.1"/>
</dbReference>
<organism evidence="2 3">
    <name type="scientific">Tahibacter aquaticus</name>
    <dbReference type="NCBI Taxonomy" id="520092"/>
    <lineage>
        <taxon>Bacteria</taxon>
        <taxon>Pseudomonadati</taxon>
        <taxon>Pseudomonadota</taxon>
        <taxon>Gammaproteobacteria</taxon>
        <taxon>Lysobacterales</taxon>
        <taxon>Rhodanobacteraceae</taxon>
        <taxon>Tahibacter</taxon>
    </lineage>
</organism>